<sequence length="78" mass="8097">MSRHRRQGSLVLPADIFGGEDPPPPPPAESVEATAAHQHGPTGPVSNAPATDRHHQHQSSASNHGATPKKPSSNKPSS</sequence>
<keyword evidence="3" id="KW-1185">Reference proteome</keyword>
<evidence type="ECO:0000313" key="3">
    <source>
        <dbReference type="Proteomes" id="UP001280121"/>
    </source>
</evidence>
<organism evidence="2 3">
    <name type="scientific">Dipteronia dyeriana</name>
    <dbReference type="NCBI Taxonomy" id="168575"/>
    <lineage>
        <taxon>Eukaryota</taxon>
        <taxon>Viridiplantae</taxon>
        <taxon>Streptophyta</taxon>
        <taxon>Embryophyta</taxon>
        <taxon>Tracheophyta</taxon>
        <taxon>Spermatophyta</taxon>
        <taxon>Magnoliopsida</taxon>
        <taxon>eudicotyledons</taxon>
        <taxon>Gunneridae</taxon>
        <taxon>Pentapetalae</taxon>
        <taxon>rosids</taxon>
        <taxon>malvids</taxon>
        <taxon>Sapindales</taxon>
        <taxon>Sapindaceae</taxon>
        <taxon>Hippocastanoideae</taxon>
        <taxon>Acereae</taxon>
        <taxon>Dipteronia</taxon>
    </lineage>
</organism>
<comment type="caution">
    <text evidence="2">The sequence shown here is derived from an EMBL/GenBank/DDBJ whole genome shotgun (WGS) entry which is preliminary data.</text>
</comment>
<feature type="region of interest" description="Disordered" evidence="1">
    <location>
        <begin position="1"/>
        <end position="78"/>
    </location>
</feature>
<dbReference type="Proteomes" id="UP001280121">
    <property type="component" value="Unassembled WGS sequence"/>
</dbReference>
<evidence type="ECO:0000313" key="2">
    <source>
        <dbReference type="EMBL" id="KAK2640976.1"/>
    </source>
</evidence>
<evidence type="ECO:0000256" key="1">
    <source>
        <dbReference type="SAM" id="MobiDB-lite"/>
    </source>
</evidence>
<dbReference type="AlphaFoldDB" id="A0AAD9TRT0"/>
<protein>
    <submittedName>
        <fullName evidence="2">Uncharacterized protein</fullName>
    </submittedName>
</protein>
<name>A0AAD9TRT0_9ROSI</name>
<dbReference type="EMBL" id="JANJYI010000007">
    <property type="protein sequence ID" value="KAK2640976.1"/>
    <property type="molecule type" value="Genomic_DNA"/>
</dbReference>
<accession>A0AAD9TRT0</accession>
<feature type="compositionally biased region" description="Low complexity" evidence="1">
    <location>
        <begin position="68"/>
        <end position="78"/>
    </location>
</feature>
<gene>
    <name evidence="2" type="ORF">Ddye_022739</name>
</gene>
<proteinExistence type="predicted"/>
<reference evidence="2" key="1">
    <citation type="journal article" date="2023" name="Plant J.">
        <title>Genome sequences and population genomics provide insights into the demographic history, inbreeding, and mutation load of two 'living fossil' tree species of Dipteronia.</title>
        <authorList>
            <person name="Feng Y."/>
            <person name="Comes H.P."/>
            <person name="Chen J."/>
            <person name="Zhu S."/>
            <person name="Lu R."/>
            <person name="Zhang X."/>
            <person name="Li P."/>
            <person name="Qiu J."/>
            <person name="Olsen K.M."/>
            <person name="Qiu Y."/>
        </authorList>
    </citation>
    <scope>NUCLEOTIDE SEQUENCE</scope>
    <source>
        <strain evidence="2">KIB01</strain>
    </source>
</reference>